<evidence type="ECO:0000256" key="1">
    <source>
        <dbReference type="ARBA" id="ARBA00022649"/>
    </source>
</evidence>
<reference evidence="2 3" key="1">
    <citation type="submission" date="2015-12" db="EMBL/GenBank/DDBJ databases">
        <title>Draft genome sequence of the thermoanaerobe Thermotalea metallivorans, an isolate from the runoff channel of the Great Artesian Basin, Australia.</title>
        <authorList>
            <person name="Patel B.K."/>
        </authorList>
    </citation>
    <scope>NUCLEOTIDE SEQUENCE [LARGE SCALE GENOMIC DNA]</scope>
    <source>
        <strain evidence="2 3">B2-1</strain>
    </source>
</reference>
<proteinExistence type="predicted"/>
<dbReference type="RefSeq" id="WP_068556570.1">
    <property type="nucleotide sequence ID" value="NZ_LOEE01000044.1"/>
</dbReference>
<name>A0A140L2Z8_9FIRM</name>
<evidence type="ECO:0000313" key="2">
    <source>
        <dbReference type="EMBL" id="KXG74923.1"/>
    </source>
</evidence>
<dbReference type="Gene3D" id="3.30.2310.20">
    <property type="entry name" value="RelE-like"/>
    <property type="match status" value="1"/>
</dbReference>
<dbReference type="AlphaFoldDB" id="A0A140L2Z8"/>
<dbReference type="InterPro" id="IPR007712">
    <property type="entry name" value="RelE/ParE_toxin"/>
</dbReference>
<dbReference type="OrthoDB" id="9806083at2"/>
<accession>A0A140L2Z8</accession>
<comment type="caution">
    <text evidence="2">The sequence shown here is derived from an EMBL/GenBank/DDBJ whole genome shotgun (WGS) entry which is preliminary data.</text>
</comment>
<organism evidence="2 3">
    <name type="scientific">Thermotalea metallivorans</name>
    <dbReference type="NCBI Taxonomy" id="520762"/>
    <lineage>
        <taxon>Bacteria</taxon>
        <taxon>Bacillati</taxon>
        <taxon>Bacillota</taxon>
        <taxon>Clostridia</taxon>
        <taxon>Peptostreptococcales</taxon>
        <taxon>Thermotaleaceae</taxon>
        <taxon>Thermotalea</taxon>
    </lineage>
</organism>
<dbReference type="InterPro" id="IPR035093">
    <property type="entry name" value="RelE/ParE_toxin_dom_sf"/>
</dbReference>
<keyword evidence="3" id="KW-1185">Reference proteome</keyword>
<evidence type="ECO:0000313" key="3">
    <source>
        <dbReference type="Proteomes" id="UP000070456"/>
    </source>
</evidence>
<keyword evidence="1" id="KW-1277">Toxin-antitoxin system</keyword>
<dbReference type="EMBL" id="LOEE01000044">
    <property type="protein sequence ID" value="KXG74923.1"/>
    <property type="molecule type" value="Genomic_DNA"/>
</dbReference>
<sequence length="110" mass="12707">MYKLKISPEAKDDLAEIKDYISKELCNLQAAINLVSKITKKIRGLTEYPGIGSPLSSVLDIQTDYRFLVCNNSLIFYRYEDGIVFVSRILYGRRNYTRTLFGDLLEDEEI</sequence>
<dbReference type="STRING" id="520762.AN619_20220"/>
<gene>
    <name evidence="2" type="ORF">AN619_20220</name>
</gene>
<protein>
    <submittedName>
        <fullName evidence="2">Uncharacterized protein</fullName>
    </submittedName>
</protein>
<dbReference type="PATRIC" id="fig|520762.4.peg.2230"/>
<dbReference type="NCBIfam" id="TIGR02385">
    <property type="entry name" value="RelE_StbE"/>
    <property type="match status" value="1"/>
</dbReference>
<dbReference type="Pfam" id="PF05016">
    <property type="entry name" value="ParE_toxin"/>
    <property type="match status" value="1"/>
</dbReference>
<dbReference type="Proteomes" id="UP000070456">
    <property type="component" value="Unassembled WGS sequence"/>
</dbReference>